<sequence>MKLVKVNPAYSFNAVDRLLNDFFQEGLKNDRYAKNEIKVQPATNIFDYNEFVKIEMQIPGFSKEQVKITLDNDVLIVKGEMAKEEKEEVNYSRVEFKVSDFEKKFKLNHELDAEKVQANFSNGILILTIAKKEEQKPVVKNIEIA</sequence>
<dbReference type="SUPFAM" id="SSF49764">
    <property type="entry name" value="HSP20-like chaperones"/>
    <property type="match status" value="1"/>
</dbReference>
<dbReference type="PANTHER" id="PTHR11527">
    <property type="entry name" value="HEAT-SHOCK PROTEIN 20 FAMILY MEMBER"/>
    <property type="match status" value="1"/>
</dbReference>
<dbReference type="InterPro" id="IPR002068">
    <property type="entry name" value="A-crystallin/Hsp20_dom"/>
</dbReference>
<dbReference type="Pfam" id="PF00011">
    <property type="entry name" value="HSP20"/>
    <property type="match status" value="1"/>
</dbReference>
<dbReference type="EMBL" id="RAPN01000004">
    <property type="protein sequence ID" value="RKD86492.1"/>
    <property type="molecule type" value="Genomic_DNA"/>
</dbReference>
<dbReference type="OrthoDB" id="9814487at2"/>
<evidence type="ECO:0000313" key="4">
    <source>
        <dbReference type="EMBL" id="RKD86492.1"/>
    </source>
</evidence>
<comment type="similarity">
    <text evidence="1 2">Belongs to the small heat shock protein (HSP20) family.</text>
</comment>
<gene>
    <name evidence="4" type="ORF">BC643_4185</name>
</gene>
<dbReference type="InterPro" id="IPR008978">
    <property type="entry name" value="HSP20-like_chaperone"/>
</dbReference>
<comment type="caution">
    <text evidence="4">The sequence shown here is derived from an EMBL/GenBank/DDBJ whole genome shotgun (WGS) entry which is preliminary data.</text>
</comment>
<organism evidence="4 5">
    <name type="scientific">Mangrovibacterium diazotrophicum</name>
    <dbReference type="NCBI Taxonomy" id="1261403"/>
    <lineage>
        <taxon>Bacteria</taxon>
        <taxon>Pseudomonadati</taxon>
        <taxon>Bacteroidota</taxon>
        <taxon>Bacteroidia</taxon>
        <taxon>Marinilabiliales</taxon>
        <taxon>Prolixibacteraceae</taxon>
        <taxon>Mangrovibacterium</taxon>
    </lineage>
</organism>
<dbReference type="RefSeq" id="WP_120275184.1">
    <property type="nucleotide sequence ID" value="NZ_RAPN01000004.1"/>
</dbReference>
<reference evidence="4 5" key="1">
    <citation type="submission" date="2018-09" db="EMBL/GenBank/DDBJ databases">
        <title>Genomic Encyclopedia of Archaeal and Bacterial Type Strains, Phase II (KMG-II): from individual species to whole genera.</title>
        <authorList>
            <person name="Goeker M."/>
        </authorList>
    </citation>
    <scope>NUCLEOTIDE SEQUENCE [LARGE SCALE GENOMIC DNA]</scope>
    <source>
        <strain evidence="4 5">DSM 27148</strain>
    </source>
</reference>
<proteinExistence type="inferred from homology"/>
<feature type="domain" description="SHSP" evidence="3">
    <location>
        <begin position="34"/>
        <end position="145"/>
    </location>
</feature>
<dbReference type="Gene3D" id="2.60.40.790">
    <property type="match status" value="1"/>
</dbReference>
<keyword evidence="5" id="KW-1185">Reference proteome</keyword>
<dbReference type="CDD" id="cd06464">
    <property type="entry name" value="ACD_sHsps-like"/>
    <property type="match status" value="1"/>
</dbReference>
<evidence type="ECO:0000313" key="5">
    <source>
        <dbReference type="Proteomes" id="UP000283387"/>
    </source>
</evidence>
<evidence type="ECO:0000259" key="3">
    <source>
        <dbReference type="PROSITE" id="PS01031"/>
    </source>
</evidence>
<dbReference type="InterPro" id="IPR031107">
    <property type="entry name" value="Small_HSP"/>
</dbReference>
<accession>A0A419VWX0</accession>
<dbReference type="AlphaFoldDB" id="A0A419VWX0"/>
<name>A0A419VWX0_9BACT</name>
<evidence type="ECO:0000256" key="2">
    <source>
        <dbReference type="RuleBase" id="RU003616"/>
    </source>
</evidence>
<protein>
    <submittedName>
        <fullName evidence="4">HSP20 family protein</fullName>
    </submittedName>
</protein>
<dbReference type="Proteomes" id="UP000283387">
    <property type="component" value="Unassembled WGS sequence"/>
</dbReference>
<dbReference type="PROSITE" id="PS01031">
    <property type="entry name" value="SHSP"/>
    <property type="match status" value="1"/>
</dbReference>
<evidence type="ECO:0000256" key="1">
    <source>
        <dbReference type="PROSITE-ProRule" id="PRU00285"/>
    </source>
</evidence>